<feature type="region of interest" description="Disordered" evidence="1">
    <location>
        <begin position="33"/>
        <end position="115"/>
    </location>
</feature>
<dbReference type="EMBL" id="JANPWB010000010">
    <property type="protein sequence ID" value="KAJ1143213.1"/>
    <property type="molecule type" value="Genomic_DNA"/>
</dbReference>
<feature type="compositionally biased region" description="Basic and acidic residues" evidence="1">
    <location>
        <begin position="58"/>
        <end position="70"/>
    </location>
</feature>
<evidence type="ECO:0000313" key="3">
    <source>
        <dbReference type="Proteomes" id="UP001066276"/>
    </source>
</evidence>
<name>A0AAV7QT10_PLEWA</name>
<organism evidence="2 3">
    <name type="scientific">Pleurodeles waltl</name>
    <name type="common">Iberian ribbed newt</name>
    <dbReference type="NCBI Taxonomy" id="8319"/>
    <lineage>
        <taxon>Eukaryota</taxon>
        <taxon>Metazoa</taxon>
        <taxon>Chordata</taxon>
        <taxon>Craniata</taxon>
        <taxon>Vertebrata</taxon>
        <taxon>Euteleostomi</taxon>
        <taxon>Amphibia</taxon>
        <taxon>Batrachia</taxon>
        <taxon>Caudata</taxon>
        <taxon>Salamandroidea</taxon>
        <taxon>Salamandridae</taxon>
        <taxon>Pleurodelinae</taxon>
        <taxon>Pleurodeles</taxon>
    </lineage>
</organism>
<dbReference type="AlphaFoldDB" id="A0AAV7QT10"/>
<proteinExistence type="predicted"/>
<sequence length="115" mass="12936">MSPRVEAGESRERHCRGAVVRAVREILILATGEERKRQSPEEMVARESTKASGPSGEWRQRNPEETEKRALKTVPEPACLEHRERIGTALPGREIEPGPQKNERMQTKTNKGKGP</sequence>
<feature type="compositionally biased region" description="Basic and acidic residues" evidence="1">
    <location>
        <begin position="33"/>
        <end position="49"/>
    </location>
</feature>
<reference evidence="2" key="1">
    <citation type="journal article" date="2022" name="bioRxiv">
        <title>Sequencing and chromosome-scale assembly of the giantPleurodeles waltlgenome.</title>
        <authorList>
            <person name="Brown T."/>
            <person name="Elewa A."/>
            <person name="Iarovenko S."/>
            <person name="Subramanian E."/>
            <person name="Araus A.J."/>
            <person name="Petzold A."/>
            <person name="Susuki M."/>
            <person name="Suzuki K.-i.T."/>
            <person name="Hayashi T."/>
            <person name="Toyoda A."/>
            <person name="Oliveira C."/>
            <person name="Osipova E."/>
            <person name="Leigh N.D."/>
            <person name="Simon A."/>
            <person name="Yun M.H."/>
        </authorList>
    </citation>
    <scope>NUCLEOTIDE SEQUENCE</scope>
    <source>
        <strain evidence="2">20211129_DDA</strain>
        <tissue evidence="2">Liver</tissue>
    </source>
</reference>
<feature type="compositionally biased region" description="Basic and acidic residues" evidence="1">
    <location>
        <begin position="93"/>
        <end position="106"/>
    </location>
</feature>
<accession>A0AAV7QT10</accession>
<gene>
    <name evidence="2" type="ORF">NDU88_009524</name>
</gene>
<dbReference type="Proteomes" id="UP001066276">
    <property type="component" value="Chromosome 6"/>
</dbReference>
<evidence type="ECO:0000313" key="2">
    <source>
        <dbReference type="EMBL" id="KAJ1143213.1"/>
    </source>
</evidence>
<protein>
    <submittedName>
        <fullName evidence="2">Uncharacterized protein</fullName>
    </submittedName>
</protein>
<comment type="caution">
    <text evidence="2">The sequence shown here is derived from an EMBL/GenBank/DDBJ whole genome shotgun (WGS) entry which is preliminary data.</text>
</comment>
<keyword evidence="3" id="KW-1185">Reference proteome</keyword>
<evidence type="ECO:0000256" key="1">
    <source>
        <dbReference type="SAM" id="MobiDB-lite"/>
    </source>
</evidence>